<dbReference type="GO" id="GO:0140824">
    <property type="term" value="F:thioredoxin-dependent peroxiredoxin activity"/>
    <property type="evidence" value="ECO:0007669"/>
    <property type="project" value="UniProtKB-EC"/>
</dbReference>
<dbReference type="Proteomes" id="UP001623600">
    <property type="component" value="Unassembled WGS sequence"/>
</dbReference>
<evidence type="ECO:0000313" key="15">
    <source>
        <dbReference type="Proteomes" id="UP001623600"/>
    </source>
</evidence>
<dbReference type="InterPro" id="IPR024706">
    <property type="entry name" value="Peroxiredoxin_AhpC-typ"/>
</dbReference>
<reference evidence="14 15" key="1">
    <citation type="submission" date="2024-11" db="EMBL/GenBank/DDBJ databases">
        <authorList>
            <person name="Heng Y.C."/>
            <person name="Lim A.C.H."/>
            <person name="Lee J.K.Y."/>
            <person name="Kittelmann S."/>
        </authorList>
    </citation>
    <scope>NUCLEOTIDE SEQUENCE [LARGE SCALE GENOMIC DNA]</scope>
    <source>
        <strain evidence="14 15">WILCCON 0112</strain>
    </source>
</reference>
<dbReference type="Pfam" id="PF00578">
    <property type="entry name" value="AhpC-TSA"/>
    <property type="match status" value="1"/>
</dbReference>
<comment type="catalytic activity">
    <reaction evidence="12">
        <text>a hydroperoxide + [thioredoxin]-dithiol = an alcohol + [thioredoxin]-disulfide + H2O</text>
        <dbReference type="Rhea" id="RHEA:62620"/>
        <dbReference type="Rhea" id="RHEA-COMP:10698"/>
        <dbReference type="Rhea" id="RHEA-COMP:10700"/>
        <dbReference type="ChEBI" id="CHEBI:15377"/>
        <dbReference type="ChEBI" id="CHEBI:29950"/>
        <dbReference type="ChEBI" id="CHEBI:30879"/>
        <dbReference type="ChEBI" id="CHEBI:35924"/>
        <dbReference type="ChEBI" id="CHEBI:50058"/>
        <dbReference type="EC" id="1.11.1.24"/>
    </reaction>
</comment>
<dbReference type="PANTHER" id="PTHR42801:SF4">
    <property type="entry name" value="AHPC_TSA FAMILY PROTEIN"/>
    <property type="match status" value="1"/>
</dbReference>
<feature type="domain" description="Thioredoxin" evidence="13">
    <location>
        <begin position="6"/>
        <end position="155"/>
    </location>
</feature>
<dbReference type="InterPro" id="IPR050924">
    <property type="entry name" value="Peroxiredoxin_BCP/PrxQ"/>
</dbReference>
<dbReference type="RefSeq" id="WP_406762711.1">
    <property type="nucleotide sequence ID" value="NZ_JBJIAB010000049.1"/>
</dbReference>
<keyword evidence="8" id="KW-0676">Redox-active center</keyword>
<evidence type="ECO:0000256" key="3">
    <source>
        <dbReference type="ARBA" id="ARBA00013017"/>
    </source>
</evidence>
<sequence length="155" mass="17661">MESLILEEGMKAPDFALVGSDKKEHKLSDYLNKKVILYFYPKDNTPGCSQEAQDFKNALDDFDTQNAVILGVSRDSLTSHDKFITKYELPFILLSDEKEEVCNLYGVLKEKNMFGKKSIGIERSTFVIDENGIISKIYRKVKVTGHIEQLKCSIQ</sequence>
<proteinExistence type="inferred from homology"/>
<evidence type="ECO:0000256" key="11">
    <source>
        <dbReference type="ARBA" id="ARBA00041373"/>
    </source>
</evidence>
<dbReference type="SUPFAM" id="SSF52833">
    <property type="entry name" value="Thioredoxin-like"/>
    <property type="match status" value="1"/>
</dbReference>
<comment type="similarity">
    <text evidence="10">Belongs to the peroxiredoxin family. BCP/PrxQ subfamily.</text>
</comment>
<dbReference type="PIRSF" id="PIRSF000239">
    <property type="entry name" value="AHPC"/>
    <property type="match status" value="1"/>
</dbReference>
<keyword evidence="5" id="KW-0049">Antioxidant</keyword>
<keyword evidence="4 14" id="KW-0575">Peroxidase</keyword>
<keyword evidence="6 14" id="KW-0560">Oxidoreductase</keyword>
<evidence type="ECO:0000256" key="7">
    <source>
        <dbReference type="ARBA" id="ARBA00023157"/>
    </source>
</evidence>
<evidence type="ECO:0000256" key="6">
    <source>
        <dbReference type="ARBA" id="ARBA00023002"/>
    </source>
</evidence>
<organism evidence="14 15">
    <name type="scientific">Candidatus Clostridium helianthi</name>
    <dbReference type="NCBI Taxonomy" id="3381660"/>
    <lineage>
        <taxon>Bacteria</taxon>
        <taxon>Bacillati</taxon>
        <taxon>Bacillota</taxon>
        <taxon>Clostridia</taxon>
        <taxon>Eubacteriales</taxon>
        <taxon>Clostridiaceae</taxon>
        <taxon>Clostridium</taxon>
    </lineage>
</organism>
<name>A0ABW8SDP4_9CLOT</name>
<dbReference type="Gene3D" id="3.40.30.10">
    <property type="entry name" value="Glutaredoxin"/>
    <property type="match status" value="1"/>
</dbReference>
<gene>
    <name evidence="14" type="ORF">ACJDTP_24500</name>
</gene>
<evidence type="ECO:0000259" key="13">
    <source>
        <dbReference type="PROSITE" id="PS51352"/>
    </source>
</evidence>
<dbReference type="CDD" id="cd03017">
    <property type="entry name" value="PRX_BCP"/>
    <property type="match status" value="1"/>
</dbReference>
<dbReference type="InterPro" id="IPR013766">
    <property type="entry name" value="Thioredoxin_domain"/>
</dbReference>
<evidence type="ECO:0000256" key="4">
    <source>
        <dbReference type="ARBA" id="ARBA00022559"/>
    </source>
</evidence>
<dbReference type="PROSITE" id="PS51352">
    <property type="entry name" value="THIOREDOXIN_2"/>
    <property type="match status" value="1"/>
</dbReference>
<evidence type="ECO:0000256" key="5">
    <source>
        <dbReference type="ARBA" id="ARBA00022862"/>
    </source>
</evidence>
<protein>
    <recommendedName>
        <fullName evidence="3">thioredoxin-dependent peroxiredoxin</fullName>
        <ecNumber evidence="3">1.11.1.24</ecNumber>
    </recommendedName>
    <alternativeName>
        <fullName evidence="11">Bacterioferritin comigratory protein</fullName>
    </alternativeName>
    <alternativeName>
        <fullName evidence="9">Thioredoxin peroxidase</fullName>
    </alternativeName>
</protein>
<dbReference type="InterPro" id="IPR000866">
    <property type="entry name" value="AhpC/TSA"/>
</dbReference>
<dbReference type="EMBL" id="JBJIAB010000049">
    <property type="protein sequence ID" value="MFL0168225.1"/>
    <property type="molecule type" value="Genomic_DNA"/>
</dbReference>
<comment type="function">
    <text evidence="1">Thiol-specific peroxidase that catalyzes the reduction of hydrogen peroxide and organic hydroperoxides to water and alcohols, respectively. Plays a role in cell protection against oxidative stress by detoxifying peroxides and as sensor of hydrogen peroxide-mediated signaling events.</text>
</comment>
<evidence type="ECO:0000256" key="12">
    <source>
        <dbReference type="ARBA" id="ARBA00049091"/>
    </source>
</evidence>
<dbReference type="PANTHER" id="PTHR42801">
    <property type="entry name" value="THIOREDOXIN-DEPENDENT PEROXIDE REDUCTASE"/>
    <property type="match status" value="1"/>
</dbReference>
<comment type="subunit">
    <text evidence="2">Monomer.</text>
</comment>
<accession>A0ABW8SDP4</accession>
<evidence type="ECO:0000256" key="10">
    <source>
        <dbReference type="ARBA" id="ARBA00038489"/>
    </source>
</evidence>
<evidence type="ECO:0000256" key="2">
    <source>
        <dbReference type="ARBA" id="ARBA00011245"/>
    </source>
</evidence>
<evidence type="ECO:0000256" key="8">
    <source>
        <dbReference type="ARBA" id="ARBA00023284"/>
    </source>
</evidence>
<evidence type="ECO:0000256" key="1">
    <source>
        <dbReference type="ARBA" id="ARBA00003330"/>
    </source>
</evidence>
<keyword evidence="7" id="KW-1015">Disulfide bond</keyword>
<evidence type="ECO:0000313" key="14">
    <source>
        <dbReference type="EMBL" id="MFL0168225.1"/>
    </source>
</evidence>
<comment type="caution">
    <text evidence="14">The sequence shown here is derived from an EMBL/GenBank/DDBJ whole genome shotgun (WGS) entry which is preliminary data.</text>
</comment>
<dbReference type="InterPro" id="IPR036249">
    <property type="entry name" value="Thioredoxin-like_sf"/>
</dbReference>
<evidence type="ECO:0000256" key="9">
    <source>
        <dbReference type="ARBA" id="ARBA00032824"/>
    </source>
</evidence>
<keyword evidence="15" id="KW-1185">Reference proteome</keyword>
<dbReference type="EC" id="1.11.1.24" evidence="3"/>